<protein>
    <submittedName>
        <fullName evidence="2">Uncharacterized protein</fullName>
    </submittedName>
</protein>
<name>A0A0C2XA01_AMAMK</name>
<dbReference type="AlphaFoldDB" id="A0A0C2XA01"/>
<evidence type="ECO:0000313" key="3">
    <source>
        <dbReference type="Proteomes" id="UP000054549"/>
    </source>
</evidence>
<dbReference type="Proteomes" id="UP000054549">
    <property type="component" value="Unassembled WGS sequence"/>
</dbReference>
<keyword evidence="3" id="KW-1185">Reference proteome</keyword>
<accession>A0A0C2XA01</accession>
<dbReference type="OrthoDB" id="10479784at2759"/>
<proteinExistence type="predicted"/>
<reference evidence="2 3" key="1">
    <citation type="submission" date="2014-04" db="EMBL/GenBank/DDBJ databases">
        <title>Evolutionary Origins and Diversification of the Mycorrhizal Mutualists.</title>
        <authorList>
            <consortium name="DOE Joint Genome Institute"/>
            <consortium name="Mycorrhizal Genomics Consortium"/>
            <person name="Kohler A."/>
            <person name="Kuo A."/>
            <person name="Nagy L.G."/>
            <person name="Floudas D."/>
            <person name="Copeland A."/>
            <person name="Barry K.W."/>
            <person name="Cichocki N."/>
            <person name="Veneault-Fourrey C."/>
            <person name="LaButti K."/>
            <person name="Lindquist E.A."/>
            <person name="Lipzen A."/>
            <person name="Lundell T."/>
            <person name="Morin E."/>
            <person name="Murat C."/>
            <person name="Riley R."/>
            <person name="Ohm R."/>
            <person name="Sun H."/>
            <person name="Tunlid A."/>
            <person name="Henrissat B."/>
            <person name="Grigoriev I.V."/>
            <person name="Hibbett D.S."/>
            <person name="Martin F."/>
        </authorList>
    </citation>
    <scope>NUCLEOTIDE SEQUENCE [LARGE SCALE GENOMIC DNA]</scope>
    <source>
        <strain evidence="2 3">Koide BX008</strain>
    </source>
</reference>
<evidence type="ECO:0000313" key="2">
    <source>
        <dbReference type="EMBL" id="KIL66136.1"/>
    </source>
</evidence>
<dbReference type="HOGENOM" id="CLU_1137757_0_0_1"/>
<sequence length="244" mass="27266">MNAIAIDPTSGGASSSSMIVYDAREQGGAALHAYSHHHQRWPSSHPDSPNVEWRQDENNIGVDREDAMCVEEGSSQVEARCHRWNPVSLHVLDAGFEDNCPVEWVPLSNEDEDENIQESVVQAPSTSLLWYHSRIPSASTSFDSLGLHHPTPSPATVDTAHYDRTNFSSNSTGVQPELSELDITQISPLSGNPLINWHSPPGFSYYTTTEIESLLGRKRPREGESDDSDNMVKRRRRREFWVTA</sequence>
<feature type="region of interest" description="Disordered" evidence="1">
    <location>
        <begin position="153"/>
        <end position="178"/>
    </location>
</feature>
<gene>
    <name evidence="2" type="ORF">M378DRAFT_178041</name>
</gene>
<evidence type="ECO:0000256" key="1">
    <source>
        <dbReference type="SAM" id="MobiDB-lite"/>
    </source>
</evidence>
<feature type="compositionally biased region" description="Polar residues" evidence="1">
    <location>
        <begin position="165"/>
        <end position="174"/>
    </location>
</feature>
<dbReference type="EMBL" id="KN818238">
    <property type="protein sequence ID" value="KIL66136.1"/>
    <property type="molecule type" value="Genomic_DNA"/>
</dbReference>
<feature type="region of interest" description="Disordered" evidence="1">
    <location>
        <begin position="216"/>
        <end position="235"/>
    </location>
</feature>
<dbReference type="InParanoid" id="A0A0C2XA01"/>
<organism evidence="2 3">
    <name type="scientific">Amanita muscaria (strain Koide BX008)</name>
    <dbReference type="NCBI Taxonomy" id="946122"/>
    <lineage>
        <taxon>Eukaryota</taxon>
        <taxon>Fungi</taxon>
        <taxon>Dikarya</taxon>
        <taxon>Basidiomycota</taxon>
        <taxon>Agaricomycotina</taxon>
        <taxon>Agaricomycetes</taxon>
        <taxon>Agaricomycetidae</taxon>
        <taxon>Agaricales</taxon>
        <taxon>Pluteineae</taxon>
        <taxon>Amanitaceae</taxon>
        <taxon>Amanita</taxon>
    </lineage>
</organism>